<dbReference type="eggNOG" id="ENOG502RXF8">
    <property type="taxonomic scope" value="Eukaryota"/>
</dbReference>
<keyword evidence="4" id="KW-1133">Transmembrane helix</keyword>
<keyword evidence="2 4" id="KW-0472">Membrane</keyword>
<protein>
    <submittedName>
        <fullName evidence="5">Late embryogenesis abundant hydroxyproline-rich glycoprotein, putative</fullName>
    </submittedName>
</protein>
<dbReference type="KEGG" id="mtr:11431769"/>
<dbReference type="InterPro" id="IPR044839">
    <property type="entry name" value="NDR1-like"/>
</dbReference>
<dbReference type="PANTHER" id="PTHR31234:SF35">
    <property type="entry name" value="LATE EMBRYOGENESIS ABUNDANT (LEA) HYDROXYPROLINE-RICH GLYCOPROTEIN FAMILY"/>
    <property type="match status" value="1"/>
</dbReference>
<reference evidence="5 8" key="1">
    <citation type="journal article" date="2011" name="Nature">
        <title>The Medicago genome provides insight into the evolution of rhizobial symbioses.</title>
        <authorList>
            <person name="Young N.D."/>
            <person name="Debelle F."/>
            <person name="Oldroyd G.E."/>
            <person name="Geurts R."/>
            <person name="Cannon S.B."/>
            <person name="Udvardi M.K."/>
            <person name="Benedito V.A."/>
            <person name="Mayer K.F."/>
            <person name="Gouzy J."/>
            <person name="Schoof H."/>
            <person name="Van de Peer Y."/>
            <person name="Proost S."/>
            <person name="Cook D.R."/>
            <person name="Meyers B.C."/>
            <person name="Spannagl M."/>
            <person name="Cheung F."/>
            <person name="De Mita S."/>
            <person name="Krishnakumar V."/>
            <person name="Gundlach H."/>
            <person name="Zhou S."/>
            <person name="Mudge J."/>
            <person name="Bharti A.K."/>
            <person name="Murray J.D."/>
            <person name="Naoumkina M.A."/>
            <person name="Rosen B."/>
            <person name="Silverstein K.A."/>
            <person name="Tang H."/>
            <person name="Rombauts S."/>
            <person name="Zhao P.X."/>
            <person name="Zhou P."/>
            <person name="Barbe V."/>
            <person name="Bardou P."/>
            <person name="Bechner M."/>
            <person name="Bellec A."/>
            <person name="Berger A."/>
            <person name="Berges H."/>
            <person name="Bidwell S."/>
            <person name="Bisseling T."/>
            <person name="Choisne N."/>
            <person name="Couloux A."/>
            <person name="Denny R."/>
            <person name="Deshpande S."/>
            <person name="Dai X."/>
            <person name="Doyle J.J."/>
            <person name="Dudez A.M."/>
            <person name="Farmer A.D."/>
            <person name="Fouteau S."/>
            <person name="Franken C."/>
            <person name="Gibelin C."/>
            <person name="Gish J."/>
            <person name="Goldstein S."/>
            <person name="Gonzalez A.J."/>
            <person name="Green P.J."/>
            <person name="Hallab A."/>
            <person name="Hartog M."/>
            <person name="Hua A."/>
            <person name="Humphray S.J."/>
            <person name="Jeong D.H."/>
            <person name="Jing Y."/>
            <person name="Jocker A."/>
            <person name="Kenton S.M."/>
            <person name="Kim D.J."/>
            <person name="Klee K."/>
            <person name="Lai H."/>
            <person name="Lang C."/>
            <person name="Lin S."/>
            <person name="Macmil S.L."/>
            <person name="Magdelenat G."/>
            <person name="Matthews L."/>
            <person name="McCorrison J."/>
            <person name="Monaghan E.L."/>
            <person name="Mun J.H."/>
            <person name="Najar F.Z."/>
            <person name="Nicholson C."/>
            <person name="Noirot C."/>
            <person name="O'Bleness M."/>
            <person name="Paule C.R."/>
            <person name="Poulain J."/>
            <person name="Prion F."/>
            <person name="Qin B."/>
            <person name="Qu C."/>
            <person name="Retzel E.F."/>
            <person name="Riddle C."/>
            <person name="Sallet E."/>
            <person name="Samain S."/>
            <person name="Samson N."/>
            <person name="Sanders I."/>
            <person name="Saurat O."/>
            <person name="Scarpelli C."/>
            <person name="Schiex T."/>
            <person name="Segurens B."/>
            <person name="Severin A.J."/>
            <person name="Sherrier D.J."/>
            <person name="Shi R."/>
            <person name="Sims S."/>
            <person name="Singer S.R."/>
            <person name="Sinharoy S."/>
            <person name="Sterck L."/>
            <person name="Viollet A."/>
            <person name="Wang B.B."/>
            <person name="Wang K."/>
            <person name="Wang M."/>
            <person name="Wang X."/>
            <person name="Warfsmann J."/>
            <person name="Weissenbach J."/>
            <person name="White D.D."/>
            <person name="White J.D."/>
            <person name="Wiley G.B."/>
            <person name="Wincker P."/>
            <person name="Xing Y."/>
            <person name="Yang L."/>
            <person name="Yao Z."/>
            <person name="Ying F."/>
            <person name="Zhai J."/>
            <person name="Zhou L."/>
            <person name="Zuber A."/>
            <person name="Denarie J."/>
            <person name="Dixon R.A."/>
            <person name="May G.D."/>
            <person name="Schwartz D.C."/>
            <person name="Rogers J."/>
            <person name="Quetier F."/>
            <person name="Town C.D."/>
            <person name="Roe B.A."/>
        </authorList>
    </citation>
    <scope>NUCLEOTIDE SEQUENCE [LARGE SCALE GENOMIC DNA]</scope>
    <source>
        <strain evidence="5">A17</strain>
        <strain evidence="7 8">cv. Jemalong A17</strain>
    </source>
</reference>
<feature type="transmembrane region" description="Helical" evidence="4">
    <location>
        <begin position="49"/>
        <end position="79"/>
    </location>
</feature>
<organism evidence="5 8">
    <name type="scientific">Medicago truncatula</name>
    <name type="common">Barrel medic</name>
    <name type="synonym">Medicago tribuloides</name>
    <dbReference type="NCBI Taxonomy" id="3880"/>
    <lineage>
        <taxon>Eukaryota</taxon>
        <taxon>Viridiplantae</taxon>
        <taxon>Streptophyta</taxon>
        <taxon>Embryophyta</taxon>
        <taxon>Tracheophyta</taxon>
        <taxon>Spermatophyta</taxon>
        <taxon>Magnoliopsida</taxon>
        <taxon>eudicotyledons</taxon>
        <taxon>Gunneridae</taxon>
        <taxon>Pentapetalae</taxon>
        <taxon>rosids</taxon>
        <taxon>fabids</taxon>
        <taxon>Fabales</taxon>
        <taxon>Fabaceae</taxon>
        <taxon>Papilionoideae</taxon>
        <taxon>50 kb inversion clade</taxon>
        <taxon>NPAAA clade</taxon>
        <taxon>Hologalegina</taxon>
        <taxon>IRL clade</taxon>
        <taxon>Trifolieae</taxon>
        <taxon>Medicago</taxon>
    </lineage>
</organism>
<dbReference type="Proteomes" id="UP000265566">
    <property type="component" value="Chromosome 7"/>
</dbReference>
<dbReference type="OrthoDB" id="777695at2759"/>
<dbReference type="EMBL" id="CM001223">
    <property type="protein sequence ID" value="AES82752.2"/>
    <property type="molecule type" value="Genomic_DNA"/>
</dbReference>
<gene>
    <name evidence="7" type="primary">11431769</name>
    <name evidence="5" type="ordered locus">MTR_7g116930</name>
    <name evidence="6" type="ORF">MtrunA17_Chr7g0275351</name>
</gene>
<dbReference type="AlphaFoldDB" id="G7L402"/>
<feature type="compositionally biased region" description="Polar residues" evidence="3">
    <location>
        <begin position="23"/>
        <end position="34"/>
    </location>
</feature>
<evidence type="ECO:0000256" key="3">
    <source>
        <dbReference type="SAM" id="MobiDB-lite"/>
    </source>
</evidence>
<dbReference type="EMBL" id="PSQE01000007">
    <property type="protein sequence ID" value="RHN49515.1"/>
    <property type="molecule type" value="Genomic_DNA"/>
</dbReference>
<sequence>MQQPSPEQKPIILPKPPCYRDPNIQQKPLPTRNPSLPPSFRPKPKKRNYCRLFCCTFCIIFLILFFLFILAAAVIYILYQPSIPEFHLGSFRVPSFNITTKSDGAYLDANTITMVEVKNRNAKMVWRFEQSSVQIWADNGDLNLGSTKVAAFDVKVKNKTAVKGETKVRHEELNEKQRRKLKSAFSSKALVPSVEVKTRTSVRVQGWKSMMIGVTVVCGDVTLRQIQNGDMPPCSFTVFKW</sequence>
<reference evidence="5 8" key="2">
    <citation type="journal article" date="2014" name="BMC Genomics">
        <title>An improved genome release (version Mt4.0) for the model legume Medicago truncatula.</title>
        <authorList>
            <person name="Tang H."/>
            <person name="Krishnakumar V."/>
            <person name="Bidwell S."/>
            <person name="Rosen B."/>
            <person name="Chan A."/>
            <person name="Zhou S."/>
            <person name="Gentzbittel L."/>
            <person name="Childs K.L."/>
            <person name="Yandell M."/>
            <person name="Gundlach H."/>
            <person name="Mayer K.F."/>
            <person name="Schwartz D.C."/>
            <person name="Town C.D."/>
        </authorList>
    </citation>
    <scope>GENOME REANNOTATION</scope>
    <source>
        <strain evidence="7 8">cv. Jemalong A17</strain>
    </source>
</reference>
<dbReference type="PaxDb" id="3880-AES82752"/>
<accession>A0A0C3WGJ9</accession>
<accession>G7L402</accession>
<feature type="region of interest" description="Disordered" evidence="3">
    <location>
        <begin position="1"/>
        <end position="40"/>
    </location>
</feature>
<evidence type="ECO:0000256" key="1">
    <source>
        <dbReference type="ARBA" id="ARBA00004370"/>
    </source>
</evidence>
<dbReference type="Proteomes" id="UP000002051">
    <property type="component" value="Unassembled WGS sequence"/>
</dbReference>
<dbReference type="Gramene" id="rna44355">
    <property type="protein sequence ID" value="RHN49515.1"/>
    <property type="gene ID" value="gene44355"/>
</dbReference>
<name>G7L402_MEDTR</name>
<comment type="subcellular location">
    <subcellularLocation>
        <location evidence="1">Membrane</location>
    </subcellularLocation>
</comment>
<evidence type="ECO:0000313" key="7">
    <source>
        <dbReference type="EnsemblPlants" id="AES82752"/>
    </source>
</evidence>
<dbReference type="STRING" id="3880.G7L402"/>
<dbReference type="PANTHER" id="PTHR31234">
    <property type="entry name" value="LATE EMBRYOGENESIS ABUNDANT (LEA) HYDROXYPROLINE-RICH GLYCOPROTEIN FAMILY"/>
    <property type="match status" value="1"/>
</dbReference>
<dbReference type="GO" id="GO:0016020">
    <property type="term" value="C:membrane"/>
    <property type="evidence" value="ECO:0007669"/>
    <property type="project" value="UniProtKB-SubCell"/>
</dbReference>
<evidence type="ECO:0000313" key="8">
    <source>
        <dbReference type="Proteomes" id="UP000002051"/>
    </source>
</evidence>
<evidence type="ECO:0000313" key="6">
    <source>
        <dbReference type="EMBL" id="RHN49515.1"/>
    </source>
</evidence>
<dbReference type="GO" id="GO:0098542">
    <property type="term" value="P:defense response to other organism"/>
    <property type="evidence" value="ECO:0007669"/>
    <property type="project" value="InterPro"/>
</dbReference>
<dbReference type="HOGENOM" id="CLU_051752_4_1_1"/>
<evidence type="ECO:0000313" key="5">
    <source>
        <dbReference type="EMBL" id="AES82752.2"/>
    </source>
</evidence>
<keyword evidence="8" id="KW-1185">Reference proteome</keyword>
<reference evidence="6" key="5">
    <citation type="journal article" date="2018" name="Nat. Plants">
        <title>Whole-genome landscape of Medicago truncatula symbiotic genes.</title>
        <authorList>
            <person name="Pecrix Y."/>
            <person name="Gamas P."/>
            <person name="Carrere S."/>
        </authorList>
    </citation>
    <scope>NUCLEOTIDE SEQUENCE</scope>
    <source>
        <tissue evidence="6">Leaves</tissue>
    </source>
</reference>
<reference evidence="7" key="3">
    <citation type="submission" date="2015-04" db="UniProtKB">
        <authorList>
            <consortium name="EnsemblPlants"/>
        </authorList>
    </citation>
    <scope>IDENTIFICATION</scope>
    <source>
        <strain evidence="7">cv. Jemalong A17</strain>
    </source>
</reference>
<reference evidence="9" key="4">
    <citation type="journal article" date="2018" name="Nat. Plants">
        <title>Whole-genome landscape of Medicago truncatula symbiotic genes.</title>
        <authorList>
            <person name="Pecrix Y."/>
            <person name="Staton S.E."/>
            <person name="Sallet E."/>
            <person name="Lelandais-Briere C."/>
            <person name="Moreau S."/>
            <person name="Carrere S."/>
            <person name="Blein T."/>
            <person name="Jardinaud M.F."/>
            <person name="Latrasse D."/>
            <person name="Zouine M."/>
            <person name="Zahm M."/>
            <person name="Kreplak J."/>
            <person name="Mayjonade B."/>
            <person name="Satge C."/>
            <person name="Perez M."/>
            <person name="Cauet S."/>
            <person name="Marande W."/>
            <person name="Chantry-Darmon C."/>
            <person name="Lopez-Roques C."/>
            <person name="Bouchez O."/>
            <person name="Berard A."/>
            <person name="Debelle F."/>
            <person name="Munos S."/>
            <person name="Bendahmane A."/>
            <person name="Berges H."/>
            <person name="Niebel A."/>
            <person name="Buitink J."/>
            <person name="Frugier F."/>
            <person name="Benhamed M."/>
            <person name="Crespi M."/>
            <person name="Gouzy J."/>
            <person name="Gamas P."/>
        </authorList>
    </citation>
    <scope>NUCLEOTIDE SEQUENCE [LARGE SCALE GENOMIC DNA]</scope>
    <source>
        <strain evidence="9">cv. Jemalong A17</strain>
    </source>
</reference>
<proteinExistence type="predicted"/>
<keyword evidence="4" id="KW-0812">Transmembrane</keyword>
<dbReference type="EnsemblPlants" id="AES82752">
    <property type="protein sequence ID" value="AES82752"/>
    <property type="gene ID" value="MTR_7g116930"/>
</dbReference>
<evidence type="ECO:0000256" key="4">
    <source>
        <dbReference type="SAM" id="Phobius"/>
    </source>
</evidence>
<evidence type="ECO:0000256" key="2">
    <source>
        <dbReference type="ARBA" id="ARBA00023136"/>
    </source>
</evidence>
<evidence type="ECO:0000313" key="9">
    <source>
        <dbReference type="Proteomes" id="UP000265566"/>
    </source>
</evidence>